<name>A0AAT9LC41_9FIRM</name>
<dbReference type="GO" id="GO:0006282">
    <property type="term" value="P:regulation of DNA repair"/>
    <property type="evidence" value="ECO:0007669"/>
    <property type="project" value="UniProtKB-UniRule"/>
</dbReference>
<gene>
    <name evidence="5" type="primary">recX</name>
    <name evidence="8" type="ORF">IMF26_00810</name>
</gene>
<protein>
    <recommendedName>
        <fullName evidence="3 5">Regulatory protein RecX</fullName>
    </recommendedName>
</protein>
<dbReference type="InterPro" id="IPR036388">
    <property type="entry name" value="WH-like_DNA-bd_sf"/>
</dbReference>
<keyword evidence="4 5" id="KW-0963">Cytoplasm</keyword>
<dbReference type="HAMAP" id="MF_01114">
    <property type="entry name" value="RecX"/>
    <property type="match status" value="1"/>
</dbReference>
<comment type="similarity">
    <text evidence="2 5">Belongs to the RecX family.</text>
</comment>
<evidence type="ECO:0000256" key="3">
    <source>
        <dbReference type="ARBA" id="ARBA00018111"/>
    </source>
</evidence>
<comment type="subcellular location">
    <subcellularLocation>
        <location evidence="1 5">Cytoplasm</location>
    </subcellularLocation>
</comment>
<evidence type="ECO:0000256" key="1">
    <source>
        <dbReference type="ARBA" id="ARBA00004496"/>
    </source>
</evidence>
<evidence type="ECO:0000313" key="8">
    <source>
        <dbReference type="EMBL" id="QUL98667.1"/>
    </source>
</evidence>
<feature type="domain" description="RecX first three-helical" evidence="7">
    <location>
        <begin position="11"/>
        <end position="50"/>
    </location>
</feature>
<dbReference type="PANTHER" id="PTHR33602">
    <property type="entry name" value="REGULATORY PROTEIN RECX FAMILY PROTEIN"/>
    <property type="match status" value="1"/>
</dbReference>
<dbReference type="GO" id="GO:0005737">
    <property type="term" value="C:cytoplasm"/>
    <property type="evidence" value="ECO:0007669"/>
    <property type="project" value="UniProtKB-SubCell"/>
</dbReference>
<dbReference type="Pfam" id="PF21982">
    <property type="entry name" value="RecX_HTH1"/>
    <property type="match status" value="1"/>
</dbReference>
<dbReference type="EMBL" id="CP062796">
    <property type="protein sequence ID" value="QUL98667.1"/>
    <property type="molecule type" value="Genomic_DNA"/>
</dbReference>
<organism evidence="8">
    <name type="scientific">Candidatus Fermentithermobacillus carboniphilus</name>
    <dbReference type="NCBI Taxonomy" id="3085328"/>
    <lineage>
        <taxon>Bacteria</taxon>
        <taxon>Bacillati</taxon>
        <taxon>Bacillota</taxon>
        <taxon>Candidatus Fermentithermobacillia</taxon>
        <taxon>Candidatus Fermentithermobacillales</taxon>
        <taxon>Candidatus Fermentithermobacillaceae</taxon>
        <taxon>Candidatus Fermentithermobacillus</taxon>
    </lineage>
</organism>
<dbReference type="Pfam" id="PF21981">
    <property type="entry name" value="RecX_HTH3"/>
    <property type="match status" value="1"/>
</dbReference>
<comment type="function">
    <text evidence="5">Modulates RecA activity.</text>
</comment>
<dbReference type="InterPro" id="IPR053926">
    <property type="entry name" value="RecX_HTH_1st"/>
</dbReference>
<dbReference type="InterPro" id="IPR003783">
    <property type="entry name" value="Regulatory_RecX"/>
</dbReference>
<sequence>MRGREREARSAMDVALRILSRRRVSSGEMEALLLRKGYTGDEVGNCLDRLKDWGYLDDRSLARDIVSSMVKACPVGKARAMFELERRRFQKELAREVVEEVYNGLVEEELAKVAAERYFGDKKERSLKDCHRLARWLLRRGFEPETVHSIVSSFGQMCDE</sequence>
<proteinExistence type="inferred from homology"/>
<accession>A0AAT9LC41</accession>
<evidence type="ECO:0000259" key="6">
    <source>
        <dbReference type="Pfam" id="PF21981"/>
    </source>
</evidence>
<dbReference type="AlphaFoldDB" id="A0AAT9LC41"/>
<reference evidence="8" key="1">
    <citation type="submission" date="2020-10" db="EMBL/GenBank/DDBJ databases">
        <authorList>
            <person name="Kadnikov V."/>
            <person name="Beletsky A.V."/>
            <person name="Mardanov A.V."/>
            <person name="Karnachuk O.V."/>
            <person name="Ravin N.V."/>
        </authorList>
    </citation>
    <scope>NUCLEOTIDE SEQUENCE</scope>
    <source>
        <strain evidence="8">Bu02</strain>
    </source>
</reference>
<evidence type="ECO:0000256" key="2">
    <source>
        <dbReference type="ARBA" id="ARBA00009695"/>
    </source>
</evidence>
<reference evidence="8" key="2">
    <citation type="journal article" date="2023" name="Biology">
        <title>Prokaryotic Life Associated with Coal-Fire Gas Vents Revealed by Metagenomics.</title>
        <authorList>
            <person name="Kadnikov V.V."/>
            <person name="Mardanov A.V."/>
            <person name="Beletsky A.V."/>
            <person name="Karnachuk O.V."/>
            <person name="Ravin N.V."/>
        </authorList>
    </citation>
    <scope>NUCLEOTIDE SEQUENCE</scope>
    <source>
        <strain evidence="8">Bu02</strain>
    </source>
</reference>
<evidence type="ECO:0000259" key="7">
    <source>
        <dbReference type="Pfam" id="PF21982"/>
    </source>
</evidence>
<feature type="domain" description="RecX third three-helical" evidence="6">
    <location>
        <begin position="107"/>
        <end position="150"/>
    </location>
</feature>
<dbReference type="InterPro" id="IPR053925">
    <property type="entry name" value="RecX_HTH_3rd"/>
</dbReference>
<dbReference type="KEGG" id="fcz:IMF26_00810"/>
<dbReference type="PANTHER" id="PTHR33602:SF1">
    <property type="entry name" value="REGULATORY PROTEIN RECX FAMILY PROTEIN"/>
    <property type="match status" value="1"/>
</dbReference>
<evidence type="ECO:0000256" key="4">
    <source>
        <dbReference type="ARBA" id="ARBA00022490"/>
    </source>
</evidence>
<evidence type="ECO:0000256" key="5">
    <source>
        <dbReference type="HAMAP-Rule" id="MF_01114"/>
    </source>
</evidence>
<dbReference type="Gene3D" id="1.10.10.10">
    <property type="entry name" value="Winged helix-like DNA-binding domain superfamily/Winged helix DNA-binding domain"/>
    <property type="match status" value="2"/>
</dbReference>